<proteinExistence type="predicted"/>
<feature type="region of interest" description="Disordered" evidence="1">
    <location>
        <begin position="69"/>
        <end position="141"/>
    </location>
</feature>
<feature type="compositionally biased region" description="Acidic residues" evidence="1">
    <location>
        <begin position="91"/>
        <end position="106"/>
    </location>
</feature>
<comment type="caution">
    <text evidence="2">The sequence shown here is derived from an EMBL/GenBank/DDBJ whole genome shotgun (WGS) entry which is preliminary data.</text>
</comment>
<gene>
    <name evidence="2" type="ORF">E2C01_066488</name>
</gene>
<protein>
    <submittedName>
        <fullName evidence="2">Uncharacterized protein</fullName>
    </submittedName>
</protein>
<dbReference type="AlphaFoldDB" id="A0A5B7HH78"/>
<feature type="compositionally biased region" description="Basic and acidic residues" evidence="1">
    <location>
        <begin position="107"/>
        <end position="125"/>
    </location>
</feature>
<sequence length="141" mass="16504">MQKCPDIFRASPQTSDSKEDNGRYFRKPYPTTSGTTQTMARRKIDVHSCVITHDEFLEAVEETEKMILEKKKKAEEKQRNRTTRKRKEVSSGEDEDVDNFLGEFEEETRKEKESARRKDIKEEIPQQHSTKGTQFSRGGRC</sequence>
<dbReference type="EMBL" id="VSRR010034309">
    <property type="protein sequence ID" value="MPC72191.1"/>
    <property type="molecule type" value="Genomic_DNA"/>
</dbReference>
<evidence type="ECO:0000313" key="2">
    <source>
        <dbReference type="EMBL" id="MPC72191.1"/>
    </source>
</evidence>
<name>A0A5B7HH78_PORTR</name>
<organism evidence="2 3">
    <name type="scientific">Portunus trituberculatus</name>
    <name type="common">Swimming crab</name>
    <name type="synonym">Neptunus trituberculatus</name>
    <dbReference type="NCBI Taxonomy" id="210409"/>
    <lineage>
        <taxon>Eukaryota</taxon>
        <taxon>Metazoa</taxon>
        <taxon>Ecdysozoa</taxon>
        <taxon>Arthropoda</taxon>
        <taxon>Crustacea</taxon>
        <taxon>Multicrustacea</taxon>
        <taxon>Malacostraca</taxon>
        <taxon>Eumalacostraca</taxon>
        <taxon>Eucarida</taxon>
        <taxon>Decapoda</taxon>
        <taxon>Pleocyemata</taxon>
        <taxon>Brachyura</taxon>
        <taxon>Eubrachyura</taxon>
        <taxon>Portunoidea</taxon>
        <taxon>Portunidae</taxon>
        <taxon>Portuninae</taxon>
        <taxon>Portunus</taxon>
    </lineage>
</organism>
<feature type="region of interest" description="Disordered" evidence="1">
    <location>
        <begin position="1"/>
        <end position="38"/>
    </location>
</feature>
<dbReference type="Proteomes" id="UP000324222">
    <property type="component" value="Unassembled WGS sequence"/>
</dbReference>
<feature type="compositionally biased region" description="Basic and acidic residues" evidence="1">
    <location>
        <begin position="69"/>
        <end position="79"/>
    </location>
</feature>
<evidence type="ECO:0000313" key="3">
    <source>
        <dbReference type="Proteomes" id="UP000324222"/>
    </source>
</evidence>
<reference evidence="2 3" key="1">
    <citation type="submission" date="2019-05" db="EMBL/GenBank/DDBJ databases">
        <title>Another draft genome of Portunus trituberculatus and its Hox gene families provides insights of decapod evolution.</title>
        <authorList>
            <person name="Jeong J.-H."/>
            <person name="Song I."/>
            <person name="Kim S."/>
            <person name="Choi T."/>
            <person name="Kim D."/>
            <person name="Ryu S."/>
            <person name="Kim W."/>
        </authorList>
    </citation>
    <scope>NUCLEOTIDE SEQUENCE [LARGE SCALE GENOMIC DNA]</scope>
    <source>
        <tissue evidence="2">Muscle</tissue>
    </source>
</reference>
<evidence type="ECO:0000256" key="1">
    <source>
        <dbReference type="SAM" id="MobiDB-lite"/>
    </source>
</evidence>
<feature type="compositionally biased region" description="Polar residues" evidence="1">
    <location>
        <begin position="126"/>
        <end position="141"/>
    </location>
</feature>
<accession>A0A5B7HH78</accession>
<keyword evidence="3" id="KW-1185">Reference proteome</keyword>